<dbReference type="Pfam" id="PF03575">
    <property type="entry name" value="Peptidase_S51"/>
    <property type="match status" value="1"/>
</dbReference>
<proteinExistence type="inferred from homology"/>
<dbReference type="STRING" id="1965070.A0A3S3Q844"/>
<evidence type="ECO:0000256" key="2">
    <source>
        <dbReference type="ARBA" id="ARBA00022670"/>
    </source>
</evidence>
<dbReference type="PANTHER" id="PTHR20842">
    <property type="entry name" value="PROTEASE S51 ALPHA-ASPARTYL DIPEPTIDASE"/>
    <property type="match status" value="1"/>
</dbReference>
<evidence type="ECO:0000256" key="1">
    <source>
        <dbReference type="ARBA" id="ARBA00006534"/>
    </source>
</evidence>
<dbReference type="NCBIfam" id="NF003642">
    <property type="entry name" value="PRK05282.1"/>
    <property type="match status" value="1"/>
</dbReference>
<accession>A0A3S3Q844</accession>
<gene>
    <name evidence="5" type="ORF">B4U79_09175</name>
</gene>
<sequence>MSSLKLLLLSNSTSHGSQYLQSWRSGIDRFLSNVNSVLFVPFAAVTIDWKEYANKVSDALVKYEVKNIADCEDMTAAVNEAEAICIGGGNTFHLLLNLQKYNLLAAIKRRVQSGVPYIGWSAGSNVASLDIGSTNDMPIVWPSSDAAIGLVSYNINPHFTEYKPPKYCGEDRGKRLDECCFVKQRPIVALSEGTGILVDGEHKLQRHTIIAGENVDSVQCKLWLPDANCEQRQKIVDVAIGTDIYPIISDCRKL</sequence>
<evidence type="ECO:0000256" key="3">
    <source>
        <dbReference type="ARBA" id="ARBA00022801"/>
    </source>
</evidence>
<comment type="similarity">
    <text evidence="1">Belongs to the peptidase S51 family.</text>
</comment>
<dbReference type="GO" id="GO:0006508">
    <property type="term" value="P:proteolysis"/>
    <property type="evidence" value="ECO:0007669"/>
    <property type="project" value="UniProtKB-KW"/>
</dbReference>
<dbReference type="Gene3D" id="3.40.50.880">
    <property type="match status" value="1"/>
</dbReference>
<dbReference type="Proteomes" id="UP000285301">
    <property type="component" value="Unassembled WGS sequence"/>
</dbReference>
<reference evidence="5 6" key="1">
    <citation type="journal article" date="2018" name="Gigascience">
        <title>Genomes of trombidid mites reveal novel predicted allergens and laterally-transferred genes associated with secondary metabolism.</title>
        <authorList>
            <person name="Dong X."/>
            <person name="Chaisiri K."/>
            <person name="Xia D."/>
            <person name="Armstrong S.D."/>
            <person name="Fang Y."/>
            <person name="Donnelly M.J."/>
            <person name="Kadowaki T."/>
            <person name="McGarry J.W."/>
            <person name="Darby A.C."/>
            <person name="Makepeace B.L."/>
        </authorList>
    </citation>
    <scope>NUCLEOTIDE SEQUENCE [LARGE SCALE GENOMIC DNA]</scope>
    <source>
        <strain evidence="5">UoL-WK</strain>
    </source>
</reference>
<dbReference type="InterPro" id="IPR005320">
    <property type="entry name" value="Peptidase_S51"/>
</dbReference>
<evidence type="ECO:0000256" key="4">
    <source>
        <dbReference type="ARBA" id="ARBA00022825"/>
    </source>
</evidence>
<keyword evidence="4" id="KW-0720">Serine protease</keyword>
<comment type="caution">
    <text evidence="5">The sequence shown here is derived from an EMBL/GenBank/DDBJ whole genome shotgun (WGS) entry which is preliminary data.</text>
</comment>
<protein>
    <submittedName>
        <fullName evidence="5">Alpha-aspartyl dipeptidase-like protein</fullName>
    </submittedName>
</protein>
<dbReference type="PANTHER" id="PTHR20842:SF0">
    <property type="entry name" value="ALPHA-ASPARTYL DIPEPTIDASE"/>
    <property type="match status" value="1"/>
</dbReference>
<dbReference type="GO" id="GO:0008236">
    <property type="term" value="F:serine-type peptidase activity"/>
    <property type="evidence" value="ECO:0007669"/>
    <property type="project" value="UniProtKB-KW"/>
</dbReference>
<dbReference type="InterPro" id="IPR029062">
    <property type="entry name" value="Class_I_gatase-like"/>
</dbReference>
<dbReference type="CDD" id="cd03146">
    <property type="entry name" value="GAT1_Peptidase_E"/>
    <property type="match status" value="1"/>
</dbReference>
<dbReference type="SUPFAM" id="SSF52317">
    <property type="entry name" value="Class I glutamine amidotransferase-like"/>
    <property type="match status" value="1"/>
</dbReference>
<keyword evidence="3" id="KW-0378">Hydrolase</keyword>
<dbReference type="OrthoDB" id="10052168at2759"/>
<dbReference type="EMBL" id="NCKU01000394">
    <property type="protein sequence ID" value="RWS15664.1"/>
    <property type="molecule type" value="Genomic_DNA"/>
</dbReference>
<dbReference type="AlphaFoldDB" id="A0A3S3Q844"/>
<evidence type="ECO:0000313" key="6">
    <source>
        <dbReference type="Proteomes" id="UP000285301"/>
    </source>
</evidence>
<evidence type="ECO:0000313" key="5">
    <source>
        <dbReference type="EMBL" id="RWS15664.1"/>
    </source>
</evidence>
<keyword evidence="6" id="KW-1185">Reference proteome</keyword>
<organism evidence="5 6">
    <name type="scientific">Dinothrombium tinctorium</name>
    <dbReference type="NCBI Taxonomy" id="1965070"/>
    <lineage>
        <taxon>Eukaryota</taxon>
        <taxon>Metazoa</taxon>
        <taxon>Ecdysozoa</taxon>
        <taxon>Arthropoda</taxon>
        <taxon>Chelicerata</taxon>
        <taxon>Arachnida</taxon>
        <taxon>Acari</taxon>
        <taxon>Acariformes</taxon>
        <taxon>Trombidiformes</taxon>
        <taxon>Prostigmata</taxon>
        <taxon>Anystina</taxon>
        <taxon>Parasitengona</taxon>
        <taxon>Trombidioidea</taxon>
        <taxon>Trombidiidae</taxon>
        <taxon>Dinothrombium</taxon>
    </lineage>
</organism>
<keyword evidence="2" id="KW-0645">Protease</keyword>
<name>A0A3S3Q844_9ACAR</name>